<dbReference type="Gene3D" id="3.10.129.10">
    <property type="entry name" value="Hotdog Thioesterase"/>
    <property type="match status" value="1"/>
</dbReference>
<dbReference type="SUPFAM" id="SSF54637">
    <property type="entry name" value="Thioesterase/thiol ester dehydrase-isomerase"/>
    <property type="match status" value="1"/>
</dbReference>
<dbReference type="GO" id="GO:0006633">
    <property type="term" value="P:fatty acid biosynthetic process"/>
    <property type="evidence" value="ECO:0007669"/>
    <property type="project" value="TreeGrafter"/>
</dbReference>
<dbReference type="CDD" id="cd03449">
    <property type="entry name" value="R_hydratase"/>
    <property type="match status" value="1"/>
</dbReference>
<dbReference type="Pfam" id="PF01575">
    <property type="entry name" value="MaoC_dehydratas"/>
    <property type="match status" value="1"/>
</dbReference>
<keyword evidence="1" id="KW-0456">Lyase</keyword>
<dbReference type="PANTHER" id="PTHR43437">
    <property type="entry name" value="HYDROXYACYL-THIOESTER DEHYDRATASE TYPE 2, MITOCHONDRIAL-RELATED"/>
    <property type="match status" value="1"/>
</dbReference>
<gene>
    <name evidence="3" type="ORF">RIEGSTA812A_PEG_851</name>
</gene>
<dbReference type="FunFam" id="3.10.129.10:FF:000042">
    <property type="entry name" value="MaoC domain protein dehydratase"/>
    <property type="match status" value="1"/>
</dbReference>
<dbReference type="InterPro" id="IPR029069">
    <property type="entry name" value="HotDog_dom_sf"/>
</dbReference>
<evidence type="ECO:0000256" key="1">
    <source>
        <dbReference type="ARBA" id="ARBA00023239"/>
    </source>
</evidence>
<protein>
    <submittedName>
        <fullName evidence="3">MaoC-like dehydratase</fullName>
    </submittedName>
</protein>
<dbReference type="AlphaFoldDB" id="A0A484HB51"/>
<name>A0A484HB51_9ZZZZ</name>
<evidence type="ECO:0000313" key="3">
    <source>
        <dbReference type="EMBL" id="VBB69378.1"/>
    </source>
</evidence>
<dbReference type="PANTHER" id="PTHR43437:SF3">
    <property type="entry name" value="HYDROXYACYL-THIOESTER DEHYDRATASE TYPE 2, MITOCHONDRIAL"/>
    <property type="match status" value="1"/>
</dbReference>
<dbReference type="GO" id="GO:0019171">
    <property type="term" value="F:(3R)-hydroxyacyl-[acyl-carrier-protein] dehydratase activity"/>
    <property type="evidence" value="ECO:0007669"/>
    <property type="project" value="TreeGrafter"/>
</dbReference>
<organism evidence="3">
    <name type="scientific">invertebrate metagenome</name>
    <dbReference type="NCBI Taxonomy" id="1711999"/>
    <lineage>
        <taxon>unclassified sequences</taxon>
        <taxon>metagenomes</taxon>
        <taxon>organismal metagenomes</taxon>
    </lineage>
</organism>
<evidence type="ECO:0000259" key="2">
    <source>
        <dbReference type="Pfam" id="PF01575"/>
    </source>
</evidence>
<dbReference type="EMBL" id="LR026963">
    <property type="protein sequence ID" value="VBB69378.1"/>
    <property type="molecule type" value="Genomic_DNA"/>
</dbReference>
<dbReference type="InterPro" id="IPR002539">
    <property type="entry name" value="MaoC-like_dom"/>
</dbReference>
<reference evidence="3" key="1">
    <citation type="submission" date="2018-10" db="EMBL/GenBank/DDBJ databases">
        <authorList>
            <person name="Gruber-Vodicka H."/>
            <person name="Jaeckle O."/>
        </authorList>
    </citation>
    <scope>NUCLEOTIDE SEQUENCE</scope>
</reference>
<accession>A0A484HB51</accession>
<feature type="domain" description="MaoC-like" evidence="2">
    <location>
        <begin position="22"/>
        <end position="109"/>
    </location>
</feature>
<dbReference type="InterPro" id="IPR050965">
    <property type="entry name" value="UPF0336/Enoyl-CoA_hydratase"/>
</dbReference>
<proteinExistence type="predicted"/>
<sequence length="143" mass="15747">MIDELNGLYFEDLTIGLKGVFARTITEADIVQFAGVSGDYSPVHLNEEYAKKTRFKTRIAHGALCGAYISACMATRMPGPGCIYITQTLKFLAPVHIHDTVVVRVEIRALDAQKKFATLATRCFVDTHVVVDGEAVVLMPTRD</sequence>